<evidence type="ECO:0000313" key="2">
    <source>
        <dbReference type="Proteomes" id="UP000028549"/>
    </source>
</evidence>
<comment type="caution">
    <text evidence="1">The sequence shown here is derived from an EMBL/GenBank/DDBJ whole genome shotgun (WGS) entry which is preliminary data.</text>
</comment>
<dbReference type="Proteomes" id="UP000028549">
    <property type="component" value="Unassembled WGS sequence"/>
</dbReference>
<organism evidence="1 2">
    <name type="scientific">Metabacillus indicus</name>
    <name type="common">Bacillus indicus</name>
    <dbReference type="NCBI Taxonomy" id="246786"/>
    <lineage>
        <taxon>Bacteria</taxon>
        <taxon>Bacillati</taxon>
        <taxon>Bacillota</taxon>
        <taxon>Bacilli</taxon>
        <taxon>Bacillales</taxon>
        <taxon>Bacillaceae</taxon>
        <taxon>Metabacillus</taxon>
    </lineage>
</organism>
<evidence type="ECO:0000313" key="1">
    <source>
        <dbReference type="EMBL" id="KEZ51571.1"/>
    </source>
</evidence>
<accession>A0A084GW59</accession>
<dbReference type="Pfam" id="PF15580">
    <property type="entry name" value="Imm53"/>
    <property type="match status" value="1"/>
</dbReference>
<dbReference type="STRING" id="246786.GS18_0210565"/>
<gene>
    <name evidence="1" type="ORF">GS18_0210565</name>
</gene>
<dbReference type="AlphaFoldDB" id="A0A084GW59"/>
<proteinExistence type="predicted"/>
<name>A0A084GW59_METID</name>
<reference evidence="1 2" key="1">
    <citation type="journal article" date="2005" name="Int. J. Syst. Evol. Microbiol.">
        <title>Bacillus cibi sp. nov., isolated from jeotgal, a traditional Korean fermented seafood.</title>
        <authorList>
            <person name="Yoon J.H."/>
            <person name="Lee C.H."/>
            <person name="Oh T.K."/>
        </authorList>
    </citation>
    <scope>NUCLEOTIDE SEQUENCE [LARGE SCALE GENOMIC DNA]</scope>
    <source>
        <strain evidence="1 2">DSM 16189</strain>
    </source>
</reference>
<keyword evidence="2" id="KW-1185">Reference proteome</keyword>
<dbReference type="EMBL" id="JNVC02000005">
    <property type="protein sequence ID" value="KEZ51571.1"/>
    <property type="molecule type" value="Genomic_DNA"/>
</dbReference>
<evidence type="ECO:0008006" key="3">
    <source>
        <dbReference type="Google" id="ProtNLM"/>
    </source>
</evidence>
<sequence length="112" mass="13315">MEDVMGTLNWIQKWYVNQCNGNWEHSNGLRINTLDNPGWEVKISIEETVINDNPFESIDIERAENDWIYCKIEYEREPDVIYFVGYGGPENLEEILIVFKNWAERQENLTEV</sequence>
<protein>
    <recommendedName>
        <fullName evidence="3">Rhodanese-related sulfurtransferase</fullName>
    </recommendedName>
</protein>
<dbReference type="InterPro" id="IPR028228">
    <property type="entry name" value="Imm53"/>
</dbReference>